<protein>
    <recommendedName>
        <fullName evidence="3">Sulfotransferase family protein</fullName>
    </recommendedName>
</protein>
<dbReference type="RefSeq" id="WP_157893998.1">
    <property type="nucleotide sequence ID" value="NZ_CP021525.1"/>
</dbReference>
<dbReference type="Proteomes" id="UP000195633">
    <property type="component" value="Plasmid pAP1447-1"/>
</dbReference>
<reference evidence="1 2" key="1">
    <citation type="submission" date="2017-05" db="EMBL/GenBank/DDBJ databases">
        <title>Genome sequence of Acetobacter pasteurianus subsp. ascendens strain SRCM101447.</title>
        <authorList>
            <person name="Cho S.H."/>
        </authorList>
    </citation>
    <scope>NUCLEOTIDE SEQUENCE [LARGE SCALE GENOMIC DNA]</scope>
    <source>
        <strain evidence="1 2">SRCM101447</strain>
        <plasmid evidence="2">Plasmid pap1447-1 sequence</plasmid>
    </source>
</reference>
<dbReference type="AlphaFoldDB" id="A0A1Y0V0Z8"/>
<dbReference type="Gene3D" id="3.40.50.300">
    <property type="entry name" value="P-loop containing nucleotide triphosphate hydrolases"/>
    <property type="match status" value="1"/>
</dbReference>
<sequence length="310" mass="35560">MQFVFVIGAPFCGSTAVGNMLNTHPNIFHAGEVDRLQIFARYRDHDQHLTINGCNLCESHHPRHNCPIWSDYPHIDTHNAHELVRAYKMLTSKSNKNVILDTSKNADWLAWLWQNGLQPCSAIVLSRNPFAFAYSHLKATGQPIWQGIEAWRNIYNHCLRVVLNRGIPLISVKHSDLLENPKHFFDSILMYLHLNGSIDYNNFSKYPCHALGGNVGAFVSYPEFQSEVYIKKEIQEKRFPTEEEISSKSSMSANPMKRTDHQWLKHIPCDEISAAISIPGVVDTMTLLGYDPILIYQQKIEWQKDNLKTT</sequence>
<evidence type="ECO:0000313" key="2">
    <source>
        <dbReference type="Proteomes" id="UP000195633"/>
    </source>
</evidence>
<evidence type="ECO:0008006" key="3">
    <source>
        <dbReference type="Google" id="ProtNLM"/>
    </source>
</evidence>
<dbReference type="Pfam" id="PF13469">
    <property type="entry name" value="Sulfotransfer_3"/>
    <property type="match status" value="1"/>
</dbReference>
<gene>
    <name evidence="1" type="ORF">S101447_02815</name>
</gene>
<dbReference type="InterPro" id="IPR027417">
    <property type="entry name" value="P-loop_NTPase"/>
</dbReference>
<dbReference type="EMBL" id="CP021525">
    <property type="protein sequence ID" value="ARW11852.1"/>
    <property type="molecule type" value="Genomic_DNA"/>
</dbReference>
<evidence type="ECO:0000313" key="1">
    <source>
        <dbReference type="EMBL" id="ARW11852.1"/>
    </source>
</evidence>
<geneLocation type="plasmid" evidence="2">
    <name>pap1447-1 sequence</name>
</geneLocation>
<dbReference type="SUPFAM" id="SSF52540">
    <property type="entry name" value="P-loop containing nucleoside triphosphate hydrolases"/>
    <property type="match status" value="1"/>
</dbReference>
<name>A0A1Y0V0Z8_9PROT</name>
<proteinExistence type="predicted"/>
<organism evidence="1 2">
    <name type="scientific">Acetobacter ascendens</name>
    <dbReference type="NCBI Taxonomy" id="481146"/>
    <lineage>
        <taxon>Bacteria</taxon>
        <taxon>Pseudomonadati</taxon>
        <taxon>Pseudomonadota</taxon>
        <taxon>Alphaproteobacteria</taxon>
        <taxon>Acetobacterales</taxon>
        <taxon>Acetobacteraceae</taxon>
        <taxon>Acetobacter</taxon>
    </lineage>
</organism>
<accession>A0A1Y0V0Z8</accession>
<keyword evidence="1" id="KW-0614">Plasmid</keyword>